<evidence type="ECO:0000313" key="2">
    <source>
        <dbReference type="EMBL" id="KAJ5131485.1"/>
    </source>
</evidence>
<dbReference type="RefSeq" id="XP_056521864.1">
    <property type="nucleotide sequence ID" value="XM_056668268.1"/>
</dbReference>
<name>A0A9W9GWU0_9EURO</name>
<reference evidence="2" key="2">
    <citation type="journal article" date="2023" name="IMA Fungus">
        <title>Comparative genomic study of the Penicillium genus elucidates a diverse pangenome and 15 lateral gene transfer events.</title>
        <authorList>
            <person name="Petersen C."/>
            <person name="Sorensen T."/>
            <person name="Nielsen M.R."/>
            <person name="Sondergaard T.E."/>
            <person name="Sorensen J.L."/>
            <person name="Fitzpatrick D.A."/>
            <person name="Frisvad J.C."/>
            <person name="Nielsen K.L."/>
        </authorList>
    </citation>
    <scope>NUCLEOTIDE SEQUENCE</scope>
    <source>
        <strain evidence="2">IBT 22155</strain>
    </source>
</reference>
<dbReference type="GeneID" id="81407438"/>
<reference evidence="2" key="1">
    <citation type="submission" date="2022-11" db="EMBL/GenBank/DDBJ databases">
        <authorList>
            <person name="Petersen C."/>
        </authorList>
    </citation>
    <scope>NUCLEOTIDE SEQUENCE</scope>
    <source>
        <strain evidence="2">IBT 22155</strain>
    </source>
</reference>
<comment type="caution">
    <text evidence="2">The sequence shown here is derived from an EMBL/GenBank/DDBJ whole genome shotgun (WGS) entry which is preliminary data.</text>
</comment>
<accession>A0A9W9GWU0</accession>
<gene>
    <name evidence="2" type="ORF">N7515_007524</name>
</gene>
<dbReference type="AlphaFoldDB" id="A0A9W9GWU0"/>
<feature type="region of interest" description="Disordered" evidence="1">
    <location>
        <begin position="54"/>
        <end position="92"/>
    </location>
</feature>
<sequence>MNLPADSVSRNFYKSPVDTHWTLIHTESRAVLLLSKAKKEKEIKKEIDPMLYCTQSNKSERKKEEEEEEEEEEEQEVNNKYTLPRDPCSFPS</sequence>
<proteinExistence type="predicted"/>
<evidence type="ECO:0000313" key="3">
    <source>
        <dbReference type="Proteomes" id="UP001149079"/>
    </source>
</evidence>
<dbReference type="Proteomes" id="UP001149079">
    <property type="component" value="Unassembled WGS sequence"/>
</dbReference>
<protein>
    <submittedName>
        <fullName evidence="2">Uncharacterized protein</fullName>
    </submittedName>
</protein>
<feature type="compositionally biased region" description="Acidic residues" evidence="1">
    <location>
        <begin position="65"/>
        <end position="76"/>
    </location>
</feature>
<keyword evidence="3" id="KW-1185">Reference proteome</keyword>
<dbReference type="EMBL" id="JAPQKL010000005">
    <property type="protein sequence ID" value="KAJ5131485.1"/>
    <property type="molecule type" value="Genomic_DNA"/>
</dbReference>
<organism evidence="2 3">
    <name type="scientific">Penicillium bovifimosum</name>
    <dbReference type="NCBI Taxonomy" id="126998"/>
    <lineage>
        <taxon>Eukaryota</taxon>
        <taxon>Fungi</taxon>
        <taxon>Dikarya</taxon>
        <taxon>Ascomycota</taxon>
        <taxon>Pezizomycotina</taxon>
        <taxon>Eurotiomycetes</taxon>
        <taxon>Eurotiomycetidae</taxon>
        <taxon>Eurotiales</taxon>
        <taxon>Aspergillaceae</taxon>
        <taxon>Penicillium</taxon>
    </lineage>
</organism>
<evidence type="ECO:0000256" key="1">
    <source>
        <dbReference type="SAM" id="MobiDB-lite"/>
    </source>
</evidence>